<accession>A0A4C1SIA9</accession>
<evidence type="ECO:0000313" key="2">
    <source>
        <dbReference type="Proteomes" id="UP000299102"/>
    </source>
</evidence>
<gene>
    <name evidence="1" type="ORF">EVAR_2251_1</name>
</gene>
<organism evidence="1 2">
    <name type="scientific">Eumeta variegata</name>
    <name type="common">Bagworm moth</name>
    <name type="synonym">Eumeta japonica</name>
    <dbReference type="NCBI Taxonomy" id="151549"/>
    <lineage>
        <taxon>Eukaryota</taxon>
        <taxon>Metazoa</taxon>
        <taxon>Ecdysozoa</taxon>
        <taxon>Arthropoda</taxon>
        <taxon>Hexapoda</taxon>
        <taxon>Insecta</taxon>
        <taxon>Pterygota</taxon>
        <taxon>Neoptera</taxon>
        <taxon>Endopterygota</taxon>
        <taxon>Lepidoptera</taxon>
        <taxon>Glossata</taxon>
        <taxon>Ditrysia</taxon>
        <taxon>Tineoidea</taxon>
        <taxon>Psychidae</taxon>
        <taxon>Oiketicinae</taxon>
        <taxon>Eumeta</taxon>
    </lineage>
</organism>
<dbReference type="AlphaFoldDB" id="A0A4C1SIA9"/>
<evidence type="ECO:0000313" key="1">
    <source>
        <dbReference type="EMBL" id="GBP00938.1"/>
    </source>
</evidence>
<dbReference type="EMBL" id="BGZK01000007">
    <property type="protein sequence ID" value="GBP00938.1"/>
    <property type="molecule type" value="Genomic_DNA"/>
</dbReference>
<reference evidence="1 2" key="1">
    <citation type="journal article" date="2019" name="Commun. Biol.">
        <title>The bagworm genome reveals a unique fibroin gene that provides high tensile strength.</title>
        <authorList>
            <person name="Kono N."/>
            <person name="Nakamura H."/>
            <person name="Ohtoshi R."/>
            <person name="Tomita M."/>
            <person name="Numata K."/>
            <person name="Arakawa K."/>
        </authorList>
    </citation>
    <scope>NUCLEOTIDE SEQUENCE [LARGE SCALE GENOMIC DNA]</scope>
</reference>
<protein>
    <submittedName>
        <fullName evidence="1">Uncharacterized protein</fullName>
    </submittedName>
</protein>
<sequence length="123" mass="13533">MVKQCGDSIAKHVSVKRITVVRYEQTHMSPMKSTRAGSATAARLIANCPNILPGLPRRTGSLFASSDAMSPKQPTPVKKFNSIPKQRRHLYVFAAVKPRTIDGILVAMISLQCGIIKYSKYGF</sequence>
<dbReference type="Proteomes" id="UP000299102">
    <property type="component" value="Unassembled WGS sequence"/>
</dbReference>
<comment type="caution">
    <text evidence="1">The sequence shown here is derived from an EMBL/GenBank/DDBJ whole genome shotgun (WGS) entry which is preliminary data.</text>
</comment>
<keyword evidence="2" id="KW-1185">Reference proteome</keyword>
<proteinExistence type="predicted"/>
<name>A0A4C1SIA9_EUMVA</name>